<evidence type="ECO:0000313" key="3">
    <source>
        <dbReference type="EMBL" id="KAK2182486.1"/>
    </source>
</evidence>
<dbReference type="Gene3D" id="3.20.20.360">
    <property type="entry name" value="Malate synthase, domain 3"/>
    <property type="match status" value="1"/>
</dbReference>
<accession>A0AAD9NVI2</accession>
<dbReference type="InterPro" id="IPR006252">
    <property type="entry name" value="Malate_synthA"/>
</dbReference>
<feature type="non-terminal residue" evidence="3">
    <location>
        <position position="128"/>
    </location>
</feature>
<dbReference type="InterPro" id="IPR048356">
    <property type="entry name" value="MS_N"/>
</dbReference>
<feature type="domain" description="Malate synthase N-terminal" evidence="2">
    <location>
        <begin position="22"/>
        <end position="66"/>
    </location>
</feature>
<dbReference type="PANTHER" id="PTHR42902">
    <property type="entry name" value="MALATE SYNTHASE"/>
    <property type="match status" value="1"/>
</dbReference>
<dbReference type="InterPro" id="IPR046363">
    <property type="entry name" value="MS_N_TIM-barrel_dom"/>
</dbReference>
<dbReference type="GO" id="GO:0004474">
    <property type="term" value="F:malate synthase activity"/>
    <property type="evidence" value="ECO:0007669"/>
    <property type="project" value="InterPro"/>
</dbReference>
<name>A0AAD9NVI2_RIDPI</name>
<evidence type="ECO:0000259" key="2">
    <source>
        <dbReference type="Pfam" id="PF20656"/>
    </source>
</evidence>
<dbReference type="SUPFAM" id="SSF51645">
    <property type="entry name" value="Malate synthase G"/>
    <property type="match status" value="1"/>
</dbReference>
<comment type="caution">
    <text evidence="3">The sequence shown here is derived from an EMBL/GenBank/DDBJ whole genome shotgun (WGS) entry which is preliminary data.</text>
</comment>
<sequence>GGCSISEVEPPPEGCVHCHNTLLTPGAVAFVSSLVEAFSSQVDEILQQRARLKLKIDETKQLPDFSSQALEVRHGDWKVCPIPKRLQCRHVDLGDVSPSNTEHFVAALKSTAQGIQVSVINASNRGSI</sequence>
<dbReference type="GO" id="GO:0006097">
    <property type="term" value="P:glyoxylate cycle"/>
    <property type="evidence" value="ECO:0007669"/>
    <property type="project" value="InterPro"/>
</dbReference>
<protein>
    <recommendedName>
        <fullName evidence="2">Malate synthase N-terminal domain-containing protein</fullName>
    </recommendedName>
</protein>
<evidence type="ECO:0000256" key="1">
    <source>
        <dbReference type="SAM" id="Coils"/>
    </source>
</evidence>
<gene>
    <name evidence="3" type="ORF">NP493_351g03044</name>
</gene>
<keyword evidence="4" id="KW-1185">Reference proteome</keyword>
<reference evidence="3" key="1">
    <citation type="journal article" date="2023" name="Mol. Biol. Evol.">
        <title>Third-Generation Sequencing Reveals the Adaptive Role of the Epigenome in Three Deep-Sea Polychaetes.</title>
        <authorList>
            <person name="Perez M."/>
            <person name="Aroh O."/>
            <person name="Sun Y."/>
            <person name="Lan Y."/>
            <person name="Juniper S.K."/>
            <person name="Young C.R."/>
            <person name="Angers B."/>
            <person name="Qian P.Y."/>
        </authorList>
    </citation>
    <scope>NUCLEOTIDE SEQUENCE</scope>
    <source>
        <strain evidence="3">R07B-5</strain>
    </source>
</reference>
<feature type="coiled-coil region" evidence="1">
    <location>
        <begin position="35"/>
        <end position="62"/>
    </location>
</feature>
<evidence type="ECO:0000313" key="4">
    <source>
        <dbReference type="Proteomes" id="UP001209878"/>
    </source>
</evidence>
<dbReference type="Pfam" id="PF20656">
    <property type="entry name" value="MS_N"/>
    <property type="match status" value="1"/>
</dbReference>
<dbReference type="Proteomes" id="UP001209878">
    <property type="component" value="Unassembled WGS sequence"/>
</dbReference>
<dbReference type="AlphaFoldDB" id="A0AAD9NVI2"/>
<dbReference type="InterPro" id="IPR011076">
    <property type="entry name" value="Malate_synth_sf"/>
</dbReference>
<dbReference type="EMBL" id="JAODUO010000352">
    <property type="protein sequence ID" value="KAK2182486.1"/>
    <property type="molecule type" value="Genomic_DNA"/>
</dbReference>
<dbReference type="PANTHER" id="PTHR42902:SF2">
    <property type="entry name" value="MALATE SYNTHASE"/>
    <property type="match status" value="1"/>
</dbReference>
<keyword evidence="1" id="KW-0175">Coiled coil</keyword>
<organism evidence="3 4">
    <name type="scientific">Ridgeia piscesae</name>
    <name type="common">Tubeworm</name>
    <dbReference type="NCBI Taxonomy" id="27915"/>
    <lineage>
        <taxon>Eukaryota</taxon>
        <taxon>Metazoa</taxon>
        <taxon>Spiralia</taxon>
        <taxon>Lophotrochozoa</taxon>
        <taxon>Annelida</taxon>
        <taxon>Polychaeta</taxon>
        <taxon>Sedentaria</taxon>
        <taxon>Canalipalpata</taxon>
        <taxon>Sabellida</taxon>
        <taxon>Siboglinidae</taxon>
        <taxon>Ridgeia</taxon>
    </lineage>
</organism>
<dbReference type="GO" id="GO:0005737">
    <property type="term" value="C:cytoplasm"/>
    <property type="evidence" value="ECO:0007669"/>
    <property type="project" value="TreeGrafter"/>
</dbReference>
<proteinExistence type="predicted"/>